<feature type="transmembrane region" description="Helical" evidence="5">
    <location>
        <begin position="534"/>
        <end position="556"/>
    </location>
</feature>
<accession>A0AAN8K7R8</accession>
<reference evidence="8 9" key="1">
    <citation type="submission" date="2024-01" db="EMBL/GenBank/DDBJ databases">
        <title>The genome of the rayed Mediterranean limpet Patella caerulea (Linnaeus, 1758).</title>
        <authorList>
            <person name="Anh-Thu Weber A."/>
            <person name="Halstead-Nussloch G."/>
        </authorList>
    </citation>
    <scope>NUCLEOTIDE SEQUENCE [LARGE SCALE GENOMIC DNA]</scope>
    <source>
        <strain evidence="8">AATW-2023a</strain>
        <tissue evidence="8">Whole specimen</tissue>
    </source>
</reference>
<protein>
    <recommendedName>
        <fullName evidence="7">G-protein coupled receptors family 2 profile 2 domain-containing protein</fullName>
    </recommendedName>
</protein>
<keyword evidence="9" id="KW-1185">Reference proteome</keyword>
<dbReference type="Pfam" id="PF00002">
    <property type="entry name" value="7tm_2"/>
    <property type="match status" value="1"/>
</dbReference>
<comment type="caution">
    <text evidence="8">The sequence shown here is derived from an EMBL/GenBank/DDBJ whole genome shotgun (WGS) entry which is preliminary data.</text>
</comment>
<evidence type="ECO:0000256" key="1">
    <source>
        <dbReference type="ARBA" id="ARBA00004141"/>
    </source>
</evidence>
<feature type="transmembrane region" description="Helical" evidence="5">
    <location>
        <begin position="643"/>
        <end position="667"/>
    </location>
</feature>
<dbReference type="InterPro" id="IPR000832">
    <property type="entry name" value="GPCR_2_secretin-like"/>
</dbReference>
<evidence type="ECO:0000256" key="5">
    <source>
        <dbReference type="SAM" id="Phobius"/>
    </source>
</evidence>
<dbReference type="Gene3D" id="1.20.1070.10">
    <property type="entry name" value="Rhodopsin 7-helix transmembrane proteins"/>
    <property type="match status" value="1"/>
</dbReference>
<feature type="domain" description="G-protein coupled receptors family 2 profile 2" evidence="7">
    <location>
        <begin position="533"/>
        <end position="781"/>
    </location>
</feature>
<feature type="transmembrane region" description="Helical" evidence="5">
    <location>
        <begin position="730"/>
        <end position="754"/>
    </location>
</feature>
<evidence type="ECO:0000256" key="2">
    <source>
        <dbReference type="ARBA" id="ARBA00022692"/>
    </source>
</evidence>
<name>A0AAN8K7R8_PATCE</name>
<evidence type="ECO:0000256" key="4">
    <source>
        <dbReference type="ARBA" id="ARBA00023136"/>
    </source>
</evidence>
<feature type="transmembrane region" description="Helical" evidence="5">
    <location>
        <begin position="597"/>
        <end position="622"/>
    </location>
</feature>
<feature type="chain" id="PRO_5042840045" description="G-protein coupled receptors family 2 profile 2 domain-containing protein" evidence="6">
    <location>
        <begin position="20"/>
        <end position="804"/>
    </location>
</feature>
<evidence type="ECO:0000259" key="7">
    <source>
        <dbReference type="PROSITE" id="PS50261"/>
    </source>
</evidence>
<keyword evidence="3 5" id="KW-1133">Transmembrane helix</keyword>
<dbReference type="PANTHER" id="PTHR45902">
    <property type="entry name" value="LATROPHILIN RECEPTOR-LIKE PROTEIN A"/>
    <property type="match status" value="1"/>
</dbReference>
<dbReference type="AlphaFoldDB" id="A0AAN8K7R8"/>
<dbReference type="GO" id="GO:0016020">
    <property type="term" value="C:membrane"/>
    <property type="evidence" value="ECO:0007669"/>
    <property type="project" value="UniProtKB-SubCell"/>
</dbReference>
<gene>
    <name evidence="8" type="ORF">SNE40_003383</name>
</gene>
<feature type="transmembrane region" description="Helical" evidence="5">
    <location>
        <begin position="687"/>
        <end position="709"/>
    </location>
</feature>
<organism evidence="8 9">
    <name type="scientific">Patella caerulea</name>
    <name type="common">Rayed Mediterranean limpet</name>
    <dbReference type="NCBI Taxonomy" id="87958"/>
    <lineage>
        <taxon>Eukaryota</taxon>
        <taxon>Metazoa</taxon>
        <taxon>Spiralia</taxon>
        <taxon>Lophotrochozoa</taxon>
        <taxon>Mollusca</taxon>
        <taxon>Gastropoda</taxon>
        <taxon>Patellogastropoda</taxon>
        <taxon>Patelloidea</taxon>
        <taxon>Patellidae</taxon>
        <taxon>Patella</taxon>
    </lineage>
</organism>
<evidence type="ECO:0000256" key="3">
    <source>
        <dbReference type="ARBA" id="ARBA00022989"/>
    </source>
</evidence>
<dbReference type="PANTHER" id="PTHR45902:SF1">
    <property type="entry name" value="LATROPHILIN RECEPTOR-LIKE PROTEIN A"/>
    <property type="match status" value="1"/>
</dbReference>
<dbReference type="PROSITE" id="PS50261">
    <property type="entry name" value="G_PROTEIN_RECEP_F2_4"/>
    <property type="match status" value="1"/>
</dbReference>
<dbReference type="InterPro" id="IPR017981">
    <property type="entry name" value="GPCR_2-like_7TM"/>
</dbReference>
<dbReference type="GO" id="GO:0007166">
    <property type="term" value="P:cell surface receptor signaling pathway"/>
    <property type="evidence" value="ECO:0007669"/>
    <property type="project" value="InterPro"/>
</dbReference>
<evidence type="ECO:0000313" key="8">
    <source>
        <dbReference type="EMBL" id="KAK6191791.1"/>
    </source>
</evidence>
<dbReference type="Proteomes" id="UP001347796">
    <property type="component" value="Unassembled WGS sequence"/>
</dbReference>
<evidence type="ECO:0000256" key="6">
    <source>
        <dbReference type="SAM" id="SignalP"/>
    </source>
</evidence>
<feature type="transmembrane region" description="Helical" evidence="5">
    <location>
        <begin position="760"/>
        <end position="779"/>
    </location>
</feature>
<dbReference type="GO" id="GO:0004930">
    <property type="term" value="F:G protein-coupled receptor activity"/>
    <property type="evidence" value="ECO:0007669"/>
    <property type="project" value="InterPro"/>
</dbReference>
<proteinExistence type="predicted"/>
<sequence length="804" mass="91581">MLLTAICFAVTNCGLLVLANTLQFLHLESDLEYLKQCRTCRSREGKASLTAPRCVTCMCDFECIKYSDCCIDVMADMGLYSKAPQTEYKCVALKSGSVFRLKDMEPMGGYYMKTYFIDTNGTRYECRTDIVLPVTCQTTGDTYVNMQCAFLNNAFGCKDWSLQSECASTKSHPNDQCKSYLIPPGFAELRYCDTRRSQPIISQCPKNNNSSPSLRLAEKCANYFYLVYAEDGQVYKNIFCYACNDNPFSVVLSAGDETPSTILTNFADQFEKAVYRLHCDGTKAWMDFEMNKCRPIRCHTDKILRSGYCEYDNRTALGNLYHLMLQSIVKPNSGVPVYKQAIHNMVTFLSYKLMTSDYQITITNPELIAEKYVIYVDIWFTVNANISLNDFEELVLAMRAHYFRLYSGVSITAHANYSIVTHASESHQRFSPNLETGLCCSLNDKLTLKKDKYEPITHQLMCPYIEFTINEYVLRNTTARIDHLNLSLNKDEFSVYKDQLRVCFELFLYKTGFIYDNRTYHLTVESTEEYGTKWYVSAVCLTISMIALGVTFITYTRLSEMRTQPVKNNMALTINLFLAQLTLVTGVDKVNNPIACIIMGITIHYFWLSMVFWMNVCSYHMFKVFVLHKLVRVVVSNGFKQMLIYLVYANGTPILITVAVIVSNYVLSGGTSYGYGGNTCYLSTAELILYSFVLPLSLVILTNIIFFALTVITIHRVKQSGKQTGDRNNIIIYTKLSVVTGCFWLFAILSNVVTSPALDYLSIILNSSQGIFLCWSFLLNKTMFNKCRRQATESSELSTRERTG</sequence>
<dbReference type="EMBL" id="JAZGQO010000002">
    <property type="protein sequence ID" value="KAK6191791.1"/>
    <property type="molecule type" value="Genomic_DNA"/>
</dbReference>
<dbReference type="CDD" id="cd15039">
    <property type="entry name" value="7tmB3_Methuselah-like"/>
    <property type="match status" value="1"/>
</dbReference>
<feature type="signal peptide" evidence="6">
    <location>
        <begin position="1"/>
        <end position="19"/>
    </location>
</feature>
<keyword evidence="2 5" id="KW-0812">Transmembrane</keyword>
<comment type="subcellular location">
    <subcellularLocation>
        <location evidence="1">Membrane</location>
        <topology evidence="1">Multi-pass membrane protein</topology>
    </subcellularLocation>
</comment>
<keyword evidence="6" id="KW-0732">Signal</keyword>
<dbReference type="InterPro" id="IPR053231">
    <property type="entry name" value="GPCR_LN-TM7"/>
</dbReference>
<feature type="transmembrane region" description="Helical" evidence="5">
    <location>
        <begin position="568"/>
        <end position="585"/>
    </location>
</feature>
<evidence type="ECO:0000313" key="9">
    <source>
        <dbReference type="Proteomes" id="UP001347796"/>
    </source>
</evidence>
<keyword evidence="4 5" id="KW-0472">Membrane</keyword>